<comment type="caution">
    <text evidence="10">The sequence shown here is derived from an EMBL/GenBank/DDBJ whole genome shotgun (WGS) entry which is preliminary data.</text>
</comment>
<evidence type="ECO:0000256" key="2">
    <source>
        <dbReference type="ARBA" id="ARBA00022670"/>
    </source>
</evidence>
<evidence type="ECO:0000256" key="5">
    <source>
        <dbReference type="PROSITE-ProRule" id="PRU01240"/>
    </source>
</evidence>
<evidence type="ECO:0000256" key="8">
    <source>
        <dbReference type="SAM" id="SignalP"/>
    </source>
</evidence>
<feature type="signal peptide" evidence="8">
    <location>
        <begin position="1"/>
        <end position="25"/>
    </location>
</feature>
<evidence type="ECO:0000256" key="3">
    <source>
        <dbReference type="ARBA" id="ARBA00022801"/>
    </source>
</evidence>
<evidence type="ECO:0000256" key="7">
    <source>
        <dbReference type="SAM" id="Phobius"/>
    </source>
</evidence>
<evidence type="ECO:0000259" key="9">
    <source>
        <dbReference type="Pfam" id="PF00082"/>
    </source>
</evidence>
<gene>
    <name evidence="10" type="ORF">FB566_3939</name>
</gene>
<feature type="transmembrane region" description="Helical" evidence="7">
    <location>
        <begin position="331"/>
        <end position="351"/>
    </location>
</feature>
<dbReference type="InParanoid" id="A0A543B0P3"/>
<comment type="similarity">
    <text evidence="1 5">Belongs to the peptidase S8 family.</text>
</comment>
<proteinExistence type="inferred from homology"/>
<dbReference type="PANTHER" id="PTHR43806">
    <property type="entry name" value="PEPTIDASE S8"/>
    <property type="match status" value="1"/>
</dbReference>
<dbReference type="InterPro" id="IPR050131">
    <property type="entry name" value="Peptidase_S8_subtilisin-like"/>
</dbReference>
<keyword evidence="3" id="KW-0378">Hydrolase</keyword>
<dbReference type="InterPro" id="IPR015500">
    <property type="entry name" value="Peptidase_S8_subtilisin-rel"/>
</dbReference>
<dbReference type="PRINTS" id="PR00723">
    <property type="entry name" value="SUBTILISIN"/>
</dbReference>
<evidence type="ECO:0000256" key="6">
    <source>
        <dbReference type="SAM" id="MobiDB-lite"/>
    </source>
</evidence>
<keyword evidence="8" id="KW-0732">Signal</keyword>
<feature type="domain" description="Peptidase S8/S53" evidence="9">
    <location>
        <begin position="49"/>
        <end position="290"/>
    </location>
</feature>
<evidence type="ECO:0000313" key="10">
    <source>
        <dbReference type="EMBL" id="TQL78356.1"/>
    </source>
</evidence>
<dbReference type="Pfam" id="PF00082">
    <property type="entry name" value="Peptidase_S8"/>
    <property type="match status" value="1"/>
</dbReference>
<dbReference type="EMBL" id="VFOW01000001">
    <property type="protein sequence ID" value="TQL78356.1"/>
    <property type="molecule type" value="Genomic_DNA"/>
</dbReference>
<dbReference type="AlphaFoldDB" id="A0A543B0P3"/>
<accession>A0A543B0P3</accession>
<feature type="chain" id="PRO_5021833208" evidence="8">
    <location>
        <begin position="26"/>
        <end position="360"/>
    </location>
</feature>
<evidence type="ECO:0000313" key="11">
    <source>
        <dbReference type="Proteomes" id="UP000317043"/>
    </source>
</evidence>
<feature type="region of interest" description="Disordered" evidence="6">
    <location>
        <begin position="297"/>
        <end position="323"/>
    </location>
</feature>
<dbReference type="InterPro" id="IPR036852">
    <property type="entry name" value="Peptidase_S8/S53_dom_sf"/>
</dbReference>
<keyword evidence="11" id="KW-1185">Reference proteome</keyword>
<keyword evidence="7" id="KW-1133">Transmembrane helix</keyword>
<reference evidence="10 11" key="1">
    <citation type="submission" date="2019-06" db="EMBL/GenBank/DDBJ databases">
        <title>Sequencing the genomes of 1000 actinobacteria strains.</title>
        <authorList>
            <person name="Klenk H.-P."/>
        </authorList>
    </citation>
    <scope>NUCLEOTIDE SEQUENCE [LARGE SCALE GENOMIC DNA]</scope>
    <source>
        <strain evidence="10 11">DSM 45928</strain>
    </source>
</reference>
<keyword evidence="7" id="KW-0472">Membrane</keyword>
<comment type="caution">
    <text evidence="5">Lacks conserved residue(s) required for the propagation of feature annotation.</text>
</comment>
<sequence length="360" mass="35055">MRSLRPAAVLVSIAVALAVPGVAQADDIRDGQWHLTSLDLPAAHEISTGDGIVVGLIDSGVDAQHPDLVSAVTAGKALSGSFDPLTDSTGTGTAVASILAGRGHGEAGADGVLGVAPGATVMSVSVADTAIGGGQYIAEAVKFLTDSGVDVIALTAKHSFNEPTQDGIRAAAQASIPVVVPAGSVEGGNYSEVVTAIAVDAQEQHLEGTTPAAGAQYSVAAPAQDIPAAAPGEQYASVSGTAAAAAIIAGTLALIKSSQPGLAGPALIQYLLSEGTKPVPPGQEELLGQGLVDPLAALSTGGGPENPGSTDEEATDGALSAGASGGSPDPLLIAGIALAGLLSQVALVGYARLAGRRKVA</sequence>
<evidence type="ECO:0000256" key="4">
    <source>
        <dbReference type="ARBA" id="ARBA00022825"/>
    </source>
</evidence>
<dbReference type="Proteomes" id="UP000317043">
    <property type="component" value="Unassembled WGS sequence"/>
</dbReference>
<dbReference type="PROSITE" id="PS51892">
    <property type="entry name" value="SUBTILASE"/>
    <property type="match status" value="1"/>
</dbReference>
<dbReference type="InterPro" id="IPR023827">
    <property type="entry name" value="Peptidase_S8_Asp-AS"/>
</dbReference>
<dbReference type="Gene3D" id="3.40.50.200">
    <property type="entry name" value="Peptidase S8/S53 domain"/>
    <property type="match status" value="1"/>
</dbReference>
<keyword evidence="2" id="KW-0645">Protease</keyword>
<dbReference type="RefSeq" id="WP_170183369.1">
    <property type="nucleotide sequence ID" value="NZ_JBHTGS010000004.1"/>
</dbReference>
<evidence type="ECO:0000256" key="1">
    <source>
        <dbReference type="ARBA" id="ARBA00011073"/>
    </source>
</evidence>
<organism evidence="10 11">
    <name type="scientific">Stackebrandtia endophytica</name>
    <dbReference type="NCBI Taxonomy" id="1496996"/>
    <lineage>
        <taxon>Bacteria</taxon>
        <taxon>Bacillati</taxon>
        <taxon>Actinomycetota</taxon>
        <taxon>Actinomycetes</taxon>
        <taxon>Glycomycetales</taxon>
        <taxon>Glycomycetaceae</taxon>
        <taxon>Stackebrandtia</taxon>
    </lineage>
</organism>
<keyword evidence="4" id="KW-0720">Serine protease</keyword>
<dbReference type="GO" id="GO:0004252">
    <property type="term" value="F:serine-type endopeptidase activity"/>
    <property type="evidence" value="ECO:0007669"/>
    <property type="project" value="InterPro"/>
</dbReference>
<name>A0A543B0P3_9ACTN</name>
<dbReference type="PANTHER" id="PTHR43806:SF11">
    <property type="entry name" value="CEREVISIN-RELATED"/>
    <property type="match status" value="1"/>
</dbReference>
<dbReference type="SUPFAM" id="SSF52743">
    <property type="entry name" value="Subtilisin-like"/>
    <property type="match status" value="1"/>
</dbReference>
<dbReference type="PROSITE" id="PS00136">
    <property type="entry name" value="SUBTILASE_ASP"/>
    <property type="match status" value="1"/>
</dbReference>
<dbReference type="GO" id="GO:0006508">
    <property type="term" value="P:proteolysis"/>
    <property type="evidence" value="ECO:0007669"/>
    <property type="project" value="UniProtKB-KW"/>
</dbReference>
<protein>
    <submittedName>
        <fullName evidence="10">Subtilase family protein</fullName>
    </submittedName>
</protein>
<dbReference type="InterPro" id="IPR000209">
    <property type="entry name" value="Peptidase_S8/S53_dom"/>
</dbReference>
<keyword evidence="7" id="KW-0812">Transmembrane</keyword>